<reference evidence="1" key="2">
    <citation type="submission" date="2023-06" db="EMBL/GenBank/DDBJ databases">
        <authorList>
            <consortium name="Lawrence Berkeley National Laboratory"/>
            <person name="Haridas S."/>
            <person name="Hensen N."/>
            <person name="Bonometti L."/>
            <person name="Westerberg I."/>
            <person name="Brannstrom I.O."/>
            <person name="Guillou S."/>
            <person name="Cros-Aarteil S."/>
            <person name="Calhoun S."/>
            <person name="Kuo A."/>
            <person name="Mondo S."/>
            <person name="Pangilinan J."/>
            <person name="Riley R."/>
            <person name="LaButti K."/>
            <person name="Andreopoulos B."/>
            <person name="Lipzen A."/>
            <person name="Chen C."/>
            <person name="Yanf M."/>
            <person name="Daum C."/>
            <person name="Ng V."/>
            <person name="Clum A."/>
            <person name="Steindorff A."/>
            <person name="Ohm R."/>
            <person name="Martin F."/>
            <person name="Silar P."/>
            <person name="Natvig D."/>
            <person name="Lalanne C."/>
            <person name="Gautier V."/>
            <person name="Ament-velasquez S.L."/>
            <person name="Kruys A."/>
            <person name="Hutchinson M.I."/>
            <person name="Powell A.J."/>
            <person name="Barry K."/>
            <person name="Miller A.N."/>
            <person name="Grigoriev I.V."/>
            <person name="Debuchy R."/>
            <person name="Gladieux P."/>
            <person name="Thoren M.H."/>
            <person name="Johannesson H."/>
        </authorList>
    </citation>
    <scope>NUCLEOTIDE SEQUENCE</scope>
    <source>
        <strain evidence="1">CBS 232.78</strain>
    </source>
</reference>
<protein>
    <submittedName>
        <fullName evidence="1">Uncharacterized protein</fullName>
    </submittedName>
</protein>
<accession>A0AAE0K9H8</accession>
<proteinExistence type="predicted"/>
<dbReference type="AlphaFoldDB" id="A0AAE0K9H8"/>
<gene>
    <name evidence="1" type="ORF">B0H63DRAFT_281825</name>
</gene>
<dbReference type="Proteomes" id="UP001285441">
    <property type="component" value="Unassembled WGS sequence"/>
</dbReference>
<sequence>MNNWTLTSRNPKLHNYITSPTNHRMSESTAISSTSASFQAQLARNGVRSYMASEKSPNYEELVRHLNEPCGSLPEDLYRKYEDYKSCFHAATNEQAVFRLVNQVVQLPTGKPFGALCDWPSDGLPANVGFNDGLASPKPEYVEGLSATVFDQDLLGQIPGAILAGENKTRHFHHLSSYGRGIQEHEWKVNNGQMSSGLRWCRSGLGKGNGLKHPKKSDGSRAYVMKLVTNGDTVEIFGHFCTSFLVNGKEKVIFHMAMLGWDRAGTDFESFKRCLNMVAQA</sequence>
<evidence type="ECO:0000313" key="2">
    <source>
        <dbReference type="Proteomes" id="UP001285441"/>
    </source>
</evidence>
<keyword evidence="2" id="KW-1185">Reference proteome</keyword>
<organism evidence="1 2">
    <name type="scientific">Podospora didyma</name>
    <dbReference type="NCBI Taxonomy" id="330526"/>
    <lineage>
        <taxon>Eukaryota</taxon>
        <taxon>Fungi</taxon>
        <taxon>Dikarya</taxon>
        <taxon>Ascomycota</taxon>
        <taxon>Pezizomycotina</taxon>
        <taxon>Sordariomycetes</taxon>
        <taxon>Sordariomycetidae</taxon>
        <taxon>Sordariales</taxon>
        <taxon>Podosporaceae</taxon>
        <taxon>Podospora</taxon>
    </lineage>
</organism>
<name>A0AAE0K9H8_9PEZI</name>
<reference evidence="1" key="1">
    <citation type="journal article" date="2023" name="Mol. Phylogenet. Evol.">
        <title>Genome-scale phylogeny and comparative genomics of the fungal order Sordariales.</title>
        <authorList>
            <person name="Hensen N."/>
            <person name="Bonometti L."/>
            <person name="Westerberg I."/>
            <person name="Brannstrom I.O."/>
            <person name="Guillou S."/>
            <person name="Cros-Aarteil S."/>
            <person name="Calhoun S."/>
            <person name="Haridas S."/>
            <person name="Kuo A."/>
            <person name="Mondo S."/>
            <person name="Pangilinan J."/>
            <person name="Riley R."/>
            <person name="LaButti K."/>
            <person name="Andreopoulos B."/>
            <person name="Lipzen A."/>
            <person name="Chen C."/>
            <person name="Yan M."/>
            <person name="Daum C."/>
            <person name="Ng V."/>
            <person name="Clum A."/>
            <person name="Steindorff A."/>
            <person name="Ohm R.A."/>
            <person name="Martin F."/>
            <person name="Silar P."/>
            <person name="Natvig D.O."/>
            <person name="Lalanne C."/>
            <person name="Gautier V."/>
            <person name="Ament-Velasquez S.L."/>
            <person name="Kruys A."/>
            <person name="Hutchinson M.I."/>
            <person name="Powell A.J."/>
            <person name="Barry K."/>
            <person name="Miller A.N."/>
            <person name="Grigoriev I.V."/>
            <person name="Debuchy R."/>
            <person name="Gladieux P."/>
            <person name="Hiltunen Thoren M."/>
            <person name="Johannesson H."/>
        </authorList>
    </citation>
    <scope>NUCLEOTIDE SEQUENCE</scope>
    <source>
        <strain evidence="1">CBS 232.78</strain>
    </source>
</reference>
<comment type="caution">
    <text evidence="1">The sequence shown here is derived from an EMBL/GenBank/DDBJ whole genome shotgun (WGS) entry which is preliminary data.</text>
</comment>
<evidence type="ECO:0000313" key="1">
    <source>
        <dbReference type="EMBL" id="KAK3371881.1"/>
    </source>
</evidence>
<dbReference type="EMBL" id="JAULSW010000008">
    <property type="protein sequence ID" value="KAK3371881.1"/>
    <property type="molecule type" value="Genomic_DNA"/>
</dbReference>